<feature type="domain" description="Pyrin" evidence="1">
    <location>
        <begin position="32"/>
        <end position="93"/>
    </location>
</feature>
<comment type="caution">
    <text evidence="2">The sequence shown here is derived from an EMBL/GenBank/DDBJ whole genome shotgun (WGS) entry which is preliminary data.</text>
</comment>
<dbReference type="Pfam" id="PF02758">
    <property type="entry name" value="PYRIN"/>
    <property type="match status" value="1"/>
</dbReference>
<organism evidence="2 3">
    <name type="scientific">Perca flavescens</name>
    <name type="common">American yellow perch</name>
    <name type="synonym">Morone flavescens</name>
    <dbReference type="NCBI Taxonomy" id="8167"/>
    <lineage>
        <taxon>Eukaryota</taxon>
        <taxon>Metazoa</taxon>
        <taxon>Chordata</taxon>
        <taxon>Craniata</taxon>
        <taxon>Vertebrata</taxon>
        <taxon>Euteleostomi</taxon>
        <taxon>Actinopterygii</taxon>
        <taxon>Neopterygii</taxon>
        <taxon>Teleostei</taxon>
        <taxon>Neoteleostei</taxon>
        <taxon>Acanthomorphata</taxon>
        <taxon>Eupercaria</taxon>
        <taxon>Perciformes</taxon>
        <taxon>Percoidei</taxon>
        <taxon>Percidae</taxon>
        <taxon>Percinae</taxon>
        <taxon>Perca</taxon>
    </lineage>
</organism>
<sequence length="120" mass="13966">MLLLHVIYYIFPSPFQQRKKKKETANNTDSTMAGPTTEADTILNDTLLTILRDLTDDEFDSFKWNLRNIKKIPRGELDAANRRKTVDLMLSYHKQEAVKMTRDSLMKIPRNDLVELLPVT</sequence>
<gene>
    <name evidence="2" type="ORF">EPR50_G00164880</name>
</gene>
<dbReference type="InterPro" id="IPR004020">
    <property type="entry name" value="DAPIN"/>
</dbReference>
<protein>
    <recommendedName>
        <fullName evidence="1">Pyrin domain-containing protein</fullName>
    </recommendedName>
</protein>
<dbReference type="Proteomes" id="UP000295070">
    <property type="component" value="Chromosome 15"/>
</dbReference>
<evidence type="ECO:0000313" key="3">
    <source>
        <dbReference type="Proteomes" id="UP000295070"/>
    </source>
</evidence>
<dbReference type="AlphaFoldDB" id="A0A484CJ00"/>
<accession>A0A484CJ00</accession>
<reference evidence="2 3" key="1">
    <citation type="submission" date="2019-01" db="EMBL/GenBank/DDBJ databases">
        <title>A chromosome-scale genome assembly of the yellow perch, Perca flavescens.</title>
        <authorList>
            <person name="Feron R."/>
            <person name="Morvezen R."/>
            <person name="Bestin A."/>
            <person name="Haffray P."/>
            <person name="Klopp C."/>
            <person name="Zahm M."/>
            <person name="Cabau C."/>
            <person name="Roques C."/>
            <person name="Donnadieu C."/>
            <person name="Bouchez O."/>
            <person name="Christie M."/>
            <person name="Larson W."/>
            <person name="Guiguen Y."/>
        </authorList>
    </citation>
    <scope>NUCLEOTIDE SEQUENCE [LARGE SCALE GENOMIC DNA]</scope>
    <source>
        <strain evidence="2">YP-PL-M2</strain>
        <tissue evidence="2">Blood</tissue>
    </source>
</reference>
<keyword evidence="3" id="KW-1185">Reference proteome</keyword>
<dbReference type="SUPFAM" id="SSF47986">
    <property type="entry name" value="DEATH domain"/>
    <property type="match status" value="1"/>
</dbReference>
<dbReference type="PROSITE" id="PS50824">
    <property type="entry name" value="DAPIN"/>
    <property type="match status" value="1"/>
</dbReference>
<name>A0A484CJ00_PERFV</name>
<evidence type="ECO:0000313" key="2">
    <source>
        <dbReference type="EMBL" id="TDH03557.1"/>
    </source>
</evidence>
<proteinExistence type="predicted"/>
<dbReference type="Gene3D" id="1.10.533.10">
    <property type="entry name" value="Death Domain, Fas"/>
    <property type="match status" value="1"/>
</dbReference>
<evidence type="ECO:0000259" key="1">
    <source>
        <dbReference type="PROSITE" id="PS50824"/>
    </source>
</evidence>
<dbReference type="InterPro" id="IPR011029">
    <property type="entry name" value="DEATH-like_dom_sf"/>
</dbReference>
<dbReference type="SMART" id="SM01289">
    <property type="entry name" value="PYRIN"/>
    <property type="match status" value="1"/>
</dbReference>
<dbReference type="EMBL" id="SCKG01000015">
    <property type="protein sequence ID" value="TDH03557.1"/>
    <property type="molecule type" value="Genomic_DNA"/>
</dbReference>